<name>A0ABV2X9F7_9NOCA</name>
<dbReference type="RefSeq" id="WP_063024497.1">
    <property type="nucleotide sequence ID" value="NZ_JBEYBR010000024.1"/>
</dbReference>
<organism evidence="1 2">
    <name type="scientific">Nocardia niwae</name>
    <dbReference type="NCBI Taxonomy" id="626084"/>
    <lineage>
        <taxon>Bacteria</taxon>
        <taxon>Bacillati</taxon>
        <taxon>Actinomycetota</taxon>
        <taxon>Actinomycetes</taxon>
        <taxon>Mycobacteriales</taxon>
        <taxon>Nocardiaceae</taxon>
        <taxon>Nocardia</taxon>
    </lineage>
</organism>
<evidence type="ECO:0000313" key="2">
    <source>
        <dbReference type="Proteomes" id="UP001550535"/>
    </source>
</evidence>
<sequence>MRIAGKPCAAQAFALVPAGLLAGAFGYGAVNVLYAFRRVPSDVRFTLTHDGIDYAFCAPACRKVFTVPR</sequence>
<dbReference type="EMBL" id="JBEYBR010000024">
    <property type="protein sequence ID" value="MEU2122529.1"/>
    <property type="molecule type" value="Genomic_DNA"/>
</dbReference>
<proteinExistence type="predicted"/>
<gene>
    <name evidence="1" type="ORF">ABZ507_12000</name>
</gene>
<evidence type="ECO:0008006" key="3">
    <source>
        <dbReference type="Google" id="ProtNLM"/>
    </source>
</evidence>
<dbReference type="Proteomes" id="UP001550535">
    <property type="component" value="Unassembled WGS sequence"/>
</dbReference>
<evidence type="ECO:0000313" key="1">
    <source>
        <dbReference type="EMBL" id="MEU2122529.1"/>
    </source>
</evidence>
<accession>A0ABV2X9F7</accession>
<reference evidence="1 2" key="1">
    <citation type="submission" date="2024-06" db="EMBL/GenBank/DDBJ databases">
        <title>The Natural Products Discovery Center: Release of the First 8490 Sequenced Strains for Exploring Actinobacteria Biosynthetic Diversity.</title>
        <authorList>
            <person name="Kalkreuter E."/>
            <person name="Kautsar S.A."/>
            <person name="Yang D."/>
            <person name="Bader C.D."/>
            <person name="Teijaro C.N."/>
            <person name="Fluegel L."/>
            <person name="Davis C.M."/>
            <person name="Simpson J.R."/>
            <person name="Lauterbach L."/>
            <person name="Steele A.D."/>
            <person name="Gui C."/>
            <person name="Meng S."/>
            <person name="Li G."/>
            <person name="Viehrig K."/>
            <person name="Ye F."/>
            <person name="Su P."/>
            <person name="Kiefer A.F."/>
            <person name="Nichols A."/>
            <person name="Cepeda A.J."/>
            <person name="Yan W."/>
            <person name="Fan B."/>
            <person name="Jiang Y."/>
            <person name="Adhikari A."/>
            <person name="Zheng C.-J."/>
            <person name="Schuster L."/>
            <person name="Cowan T.M."/>
            <person name="Smanski M.J."/>
            <person name="Chevrette M.G."/>
            <person name="De Carvalho L.P.S."/>
            <person name="Shen B."/>
        </authorList>
    </citation>
    <scope>NUCLEOTIDE SEQUENCE [LARGE SCALE GENOMIC DNA]</scope>
    <source>
        <strain evidence="1 2">NPDC019434</strain>
    </source>
</reference>
<protein>
    <recommendedName>
        <fullName evidence="3">YHS domain-containing protein</fullName>
    </recommendedName>
</protein>
<keyword evidence="2" id="KW-1185">Reference proteome</keyword>
<comment type="caution">
    <text evidence="1">The sequence shown here is derived from an EMBL/GenBank/DDBJ whole genome shotgun (WGS) entry which is preliminary data.</text>
</comment>